<accession>A0ABQ1PT21</accession>
<keyword evidence="1" id="KW-1133">Transmembrane helix</keyword>
<reference evidence="3" key="1">
    <citation type="journal article" date="2019" name="Int. J. Syst. Evol. Microbiol.">
        <title>The Global Catalogue of Microorganisms (GCM) 10K type strain sequencing project: providing services to taxonomists for standard genome sequencing and annotation.</title>
        <authorList>
            <consortium name="The Broad Institute Genomics Platform"/>
            <consortium name="The Broad Institute Genome Sequencing Center for Infectious Disease"/>
            <person name="Wu L."/>
            <person name="Ma J."/>
        </authorList>
    </citation>
    <scope>NUCLEOTIDE SEQUENCE [LARGE SCALE GENOMIC DNA]</scope>
    <source>
        <strain evidence="3">CCM 7282</strain>
    </source>
</reference>
<keyword evidence="1" id="KW-0812">Transmembrane</keyword>
<evidence type="ECO:0008006" key="4">
    <source>
        <dbReference type="Google" id="ProtNLM"/>
    </source>
</evidence>
<sequence>MVEWILSFWEANRNNIIVSFVSGLLFFILGPIGLWFSGKKIRKERIHKAIDTLLDIVESMLVSEEDISRHKLIMIFRSVERDLSVDLEAHYDLDNLLGDLVLRFERSKHLDAGQKDRYFHKIINLEQKVNGKEEQKHNHQVIPKAFTKVMNELREATDLKDQKKIHHLLDELEKKLSNRESLAEPNISLLKKPKVFFMTLLLYLVFLVLVFTLISFVEGSLPL</sequence>
<dbReference type="EMBL" id="BMCJ01000009">
    <property type="protein sequence ID" value="GGD02754.1"/>
    <property type="molecule type" value="Genomic_DNA"/>
</dbReference>
<feature type="transmembrane region" description="Helical" evidence="1">
    <location>
        <begin position="16"/>
        <end position="36"/>
    </location>
</feature>
<proteinExistence type="predicted"/>
<organism evidence="2 3">
    <name type="scientific">Thalassobacillus devorans</name>
    <dbReference type="NCBI Taxonomy" id="279813"/>
    <lineage>
        <taxon>Bacteria</taxon>
        <taxon>Bacillati</taxon>
        <taxon>Bacillota</taxon>
        <taxon>Bacilli</taxon>
        <taxon>Bacillales</taxon>
        <taxon>Bacillaceae</taxon>
        <taxon>Thalassobacillus</taxon>
    </lineage>
</organism>
<dbReference type="RefSeq" id="WP_062443936.1">
    <property type="nucleotide sequence ID" value="NZ_BMCJ01000009.1"/>
</dbReference>
<comment type="caution">
    <text evidence="2">The sequence shown here is derived from an EMBL/GenBank/DDBJ whole genome shotgun (WGS) entry which is preliminary data.</text>
</comment>
<feature type="transmembrane region" description="Helical" evidence="1">
    <location>
        <begin position="195"/>
        <end position="217"/>
    </location>
</feature>
<protein>
    <recommendedName>
        <fullName evidence="4">Type II secretion system protein GspF domain-containing protein</fullName>
    </recommendedName>
</protein>
<evidence type="ECO:0000256" key="1">
    <source>
        <dbReference type="SAM" id="Phobius"/>
    </source>
</evidence>
<keyword evidence="3" id="KW-1185">Reference proteome</keyword>
<gene>
    <name evidence="2" type="ORF">GCM10007216_36920</name>
</gene>
<keyword evidence="1" id="KW-0472">Membrane</keyword>
<dbReference type="Proteomes" id="UP000619534">
    <property type="component" value="Unassembled WGS sequence"/>
</dbReference>
<evidence type="ECO:0000313" key="2">
    <source>
        <dbReference type="EMBL" id="GGD02754.1"/>
    </source>
</evidence>
<evidence type="ECO:0000313" key="3">
    <source>
        <dbReference type="Proteomes" id="UP000619534"/>
    </source>
</evidence>
<name>A0ABQ1PT21_9BACI</name>